<comment type="caution">
    <text evidence="8">The sequence shown here is derived from an EMBL/GenBank/DDBJ whole genome shotgun (WGS) entry which is preliminary data.</text>
</comment>
<evidence type="ECO:0000256" key="5">
    <source>
        <dbReference type="PROSITE-ProRule" id="PRU00042"/>
    </source>
</evidence>
<proteinExistence type="predicted"/>
<evidence type="ECO:0000256" key="6">
    <source>
        <dbReference type="SAM" id="MobiDB-lite"/>
    </source>
</evidence>
<evidence type="ECO:0000259" key="7">
    <source>
        <dbReference type="PROSITE" id="PS50157"/>
    </source>
</evidence>
<keyword evidence="9" id="KW-1185">Reference proteome</keyword>
<protein>
    <recommendedName>
        <fullName evidence="7">C2H2-type domain-containing protein</fullName>
    </recommendedName>
</protein>
<evidence type="ECO:0000256" key="4">
    <source>
        <dbReference type="ARBA" id="ARBA00022833"/>
    </source>
</evidence>
<feature type="compositionally biased region" description="Basic and acidic residues" evidence="6">
    <location>
        <begin position="622"/>
        <end position="647"/>
    </location>
</feature>
<dbReference type="PROSITE" id="PS00028">
    <property type="entry name" value="ZINC_FINGER_C2H2_1"/>
    <property type="match status" value="8"/>
</dbReference>
<dbReference type="PANTHER" id="PTHR24379">
    <property type="entry name" value="KRAB AND ZINC FINGER DOMAIN-CONTAINING"/>
    <property type="match status" value="1"/>
</dbReference>
<dbReference type="InterPro" id="IPR013087">
    <property type="entry name" value="Znf_C2H2_type"/>
</dbReference>
<dbReference type="Proteomes" id="UP001314205">
    <property type="component" value="Unassembled WGS sequence"/>
</dbReference>
<feature type="domain" description="C2H2-type" evidence="7">
    <location>
        <begin position="948"/>
        <end position="970"/>
    </location>
</feature>
<dbReference type="Gene3D" id="3.30.160.60">
    <property type="entry name" value="Classic Zinc Finger"/>
    <property type="match status" value="3"/>
</dbReference>
<reference evidence="8 9" key="1">
    <citation type="submission" date="2023-11" db="EMBL/GenBank/DDBJ databases">
        <authorList>
            <person name="Hedman E."/>
            <person name="Englund M."/>
            <person name="Stromberg M."/>
            <person name="Nyberg Akerstrom W."/>
            <person name="Nylinder S."/>
            <person name="Jareborg N."/>
            <person name="Kallberg Y."/>
            <person name="Kronander E."/>
        </authorList>
    </citation>
    <scope>NUCLEOTIDE SEQUENCE [LARGE SCALE GENOMIC DNA]</scope>
</reference>
<keyword evidence="3 5" id="KW-0863">Zinc-finger</keyword>
<keyword evidence="1" id="KW-0479">Metal-binding</keyword>
<sequence>MKGNLNYSRVVTGCNLTVQRENIEALQASDIEAFLNKKKQMGDSSKGITKYVVTSPIKFSVNVKVEKCDVDSENKNEPVKVVNNGATTSMDECGINISESMGIDTEDTGRKYTIRKILARNEKGINSGLAPVTQYTLTRTSILKAVEEQAKENTSLADKYLDIAIRNFYGEFRDTPKTFHEKLIYDAFERWKDWYETCPGFRDSPLLYMCYICKMGWWRLHPFREHIKSHGENTFKIRTLPRDHEFYVGAFSDRVLKPMDLKIFLNCMKCGRSAKFHNFRRRTAKYKCEGCNVVFFTCNKLVEHEGVCVLYMKMKCDELRVEMTSDLKTCPVCFRYCLTQTELDNHMIDRHSVHSDDPILMQAKLCGACNTKYHIYKFHDCPGRYKNIKCDHCFRKFITKAFQYMHMQFSKKIVTCTICNKSIHQCVLLEHMLHHSKNYMLVPWCSKCTNNLLHIRRSFYNNHMKSHGRWIDKKRWGAKMLLPTKCITGEIVHSETVVNIPEKNLEVFMNGLEDDESNSKEDDDDVIILDDGGPLPVVPKKNEGCDIYTLQAQLDAEIQKDVEMEAAISKVFKASNCYQRFLEKETEEPLEDNLYDDDDDLILLTNPDEVTIISDSEDDNKNEDSKEREKANTNRNTKVKEEPKDDTNILCGKDGTIEAHPEHTAKVDTLIAKDNSVIENYDVMKESHSGQSINVKREKEDDTIYLQNEDRNTELRNNLKDKLKHDNIRVSCSGNGTYAPHQDEDSSLRQSIEIKEEPAGDSCPQDAEFYFHYSPEVKLESEDEIITSHSSDVSNASCPQDVESNLNHTTEVKEEPTDDVVMFYPSDENALYPQEVHYDKVNKIGLINPVRDAALSCSKDKRPAKNKRSENLKSDIVTGEELVSDKEESGEILYACKKCQFRGSYNEYIEHITSSCVAMSFYCSTCTTTFPTLKLYALHLTQHNYSFLTCPICKQQFKEVSRLCTHIKFHLRNLYMKTQDVRNMDLPPSQKNDILQCIECREIIKSEQIFIHWDLHLKMKNDKETADDDEDSADEAEMNSKVTKKVIDMLLIKEKRNMVRLCIVCNKTFSRRNECKRHLIMHLLHQALRSKIKTNNQLRCQLCSADQNSLAQYKEHMRGHASMTLYKCQICAKTFSDSSNCSKHMKVHNLYSFICDKCGGKFRSKMFLIKHLQLHESRPPATCPQCDMSFCTESKLKRHYRLKHMRGCSTFLCIICKKRFGSLKDKWDHMWLEHQERKIAADCPLCNMEFRKFRDVKQHMKAVHSLDLRPSTLADKLAKLKRDYE</sequence>
<evidence type="ECO:0000313" key="9">
    <source>
        <dbReference type="Proteomes" id="UP001314205"/>
    </source>
</evidence>
<feature type="domain" description="C2H2-type" evidence="7">
    <location>
        <begin position="1060"/>
        <end position="1087"/>
    </location>
</feature>
<evidence type="ECO:0000256" key="2">
    <source>
        <dbReference type="ARBA" id="ARBA00022737"/>
    </source>
</evidence>
<feature type="region of interest" description="Disordered" evidence="6">
    <location>
        <begin position="612"/>
        <end position="651"/>
    </location>
</feature>
<feature type="domain" description="C2H2-type" evidence="7">
    <location>
        <begin position="1153"/>
        <end position="1180"/>
    </location>
</feature>
<organism evidence="8 9">
    <name type="scientific">Parnassius mnemosyne</name>
    <name type="common">clouded apollo</name>
    <dbReference type="NCBI Taxonomy" id="213953"/>
    <lineage>
        <taxon>Eukaryota</taxon>
        <taxon>Metazoa</taxon>
        <taxon>Ecdysozoa</taxon>
        <taxon>Arthropoda</taxon>
        <taxon>Hexapoda</taxon>
        <taxon>Insecta</taxon>
        <taxon>Pterygota</taxon>
        <taxon>Neoptera</taxon>
        <taxon>Endopterygota</taxon>
        <taxon>Lepidoptera</taxon>
        <taxon>Glossata</taxon>
        <taxon>Ditrysia</taxon>
        <taxon>Papilionoidea</taxon>
        <taxon>Papilionidae</taxon>
        <taxon>Parnassiinae</taxon>
        <taxon>Parnassini</taxon>
        <taxon>Parnassius</taxon>
        <taxon>Driopa</taxon>
    </lineage>
</organism>
<evidence type="ECO:0000256" key="1">
    <source>
        <dbReference type="ARBA" id="ARBA00022723"/>
    </source>
</evidence>
<dbReference type="PROSITE" id="PS50157">
    <property type="entry name" value="ZINC_FINGER_C2H2_2"/>
    <property type="match status" value="5"/>
</dbReference>
<feature type="domain" description="C2H2-type" evidence="7">
    <location>
        <begin position="1126"/>
        <end position="1148"/>
    </location>
</feature>
<feature type="domain" description="C2H2-type" evidence="7">
    <location>
        <begin position="1181"/>
        <end position="1204"/>
    </location>
</feature>
<keyword evidence="2" id="KW-0677">Repeat</keyword>
<gene>
    <name evidence="8" type="ORF">PARMNEM_LOCUS12310</name>
</gene>
<evidence type="ECO:0000313" key="8">
    <source>
        <dbReference type="EMBL" id="CAK1592311.1"/>
    </source>
</evidence>
<dbReference type="SMART" id="SM00355">
    <property type="entry name" value="ZnF_C2H2"/>
    <property type="match status" value="15"/>
</dbReference>
<accession>A0AAV1LAP1</accession>
<keyword evidence="4" id="KW-0862">Zinc</keyword>
<evidence type="ECO:0000256" key="3">
    <source>
        <dbReference type="ARBA" id="ARBA00022771"/>
    </source>
</evidence>
<dbReference type="PANTHER" id="PTHR24379:SF121">
    <property type="entry name" value="C2H2-TYPE DOMAIN-CONTAINING PROTEIN"/>
    <property type="match status" value="1"/>
</dbReference>
<dbReference type="GO" id="GO:0008270">
    <property type="term" value="F:zinc ion binding"/>
    <property type="evidence" value="ECO:0007669"/>
    <property type="project" value="UniProtKB-KW"/>
</dbReference>
<dbReference type="InterPro" id="IPR036236">
    <property type="entry name" value="Znf_C2H2_sf"/>
</dbReference>
<dbReference type="SUPFAM" id="SSF57667">
    <property type="entry name" value="beta-beta-alpha zinc fingers"/>
    <property type="match status" value="2"/>
</dbReference>
<dbReference type="EMBL" id="CAVLGL010000087">
    <property type="protein sequence ID" value="CAK1592311.1"/>
    <property type="molecule type" value="Genomic_DNA"/>
</dbReference>
<name>A0AAV1LAP1_9NEOP</name>